<dbReference type="Pfam" id="PF09459">
    <property type="entry name" value="EB_dh"/>
    <property type="match status" value="1"/>
</dbReference>
<feature type="signal peptide" evidence="7">
    <location>
        <begin position="1"/>
        <end position="26"/>
    </location>
</feature>
<keyword evidence="6" id="KW-0472">Membrane</keyword>
<evidence type="ECO:0000256" key="1">
    <source>
        <dbReference type="ARBA" id="ARBA00022448"/>
    </source>
</evidence>
<evidence type="ECO:0000256" key="6">
    <source>
        <dbReference type="SAM" id="Phobius"/>
    </source>
</evidence>
<keyword evidence="7" id="KW-0732">Signal</keyword>
<accession>A0AAV3NG26</accession>
<feature type="chain" id="PRO_5043875867" description="Cytochrome c-552/DMSO reductase-like haem-binding domain-containing protein" evidence="7">
    <location>
        <begin position="27"/>
        <end position="365"/>
    </location>
</feature>
<evidence type="ECO:0000313" key="9">
    <source>
        <dbReference type="EMBL" id="GAA0138235.1"/>
    </source>
</evidence>
<feature type="domain" description="Cytochrome c-552/DMSO reductase-like haem-binding" evidence="8">
    <location>
        <begin position="58"/>
        <end position="300"/>
    </location>
</feature>
<organism evidence="9 10">
    <name type="scientific">Lithospermum erythrorhizon</name>
    <name type="common">Purple gromwell</name>
    <name type="synonym">Lithospermum officinale var. erythrorhizon</name>
    <dbReference type="NCBI Taxonomy" id="34254"/>
    <lineage>
        <taxon>Eukaryota</taxon>
        <taxon>Viridiplantae</taxon>
        <taxon>Streptophyta</taxon>
        <taxon>Embryophyta</taxon>
        <taxon>Tracheophyta</taxon>
        <taxon>Spermatophyta</taxon>
        <taxon>Magnoliopsida</taxon>
        <taxon>eudicotyledons</taxon>
        <taxon>Gunneridae</taxon>
        <taxon>Pentapetalae</taxon>
        <taxon>asterids</taxon>
        <taxon>lamiids</taxon>
        <taxon>Boraginales</taxon>
        <taxon>Boraginaceae</taxon>
        <taxon>Boraginoideae</taxon>
        <taxon>Lithospermeae</taxon>
        <taxon>Lithospermum</taxon>
    </lineage>
</organism>
<keyword evidence="6" id="KW-1133">Transmembrane helix</keyword>
<evidence type="ECO:0000259" key="8">
    <source>
        <dbReference type="SMART" id="SM00887"/>
    </source>
</evidence>
<evidence type="ECO:0000256" key="5">
    <source>
        <dbReference type="ARBA" id="ARBA00023004"/>
    </source>
</evidence>
<keyword evidence="2" id="KW-0349">Heme</keyword>
<dbReference type="AlphaFoldDB" id="A0AAV3NG26"/>
<keyword evidence="10" id="KW-1185">Reference proteome</keyword>
<evidence type="ECO:0000313" key="10">
    <source>
        <dbReference type="Proteomes" id="UP001454036"/>
    </source>
</evidence>
<keyword evidence="1" id="KW-0813">Transport</keyword>
<protein>
    <recommendedName>
        <fullName evidence="8">Cytochrome c-552/DMSO reductase-like haem-binding domain-containing protein</fullName>
    </recommendedName>
</protein>
<keyword evidence="5" id="KW-0408">Iron</keyword>
<dbReference type="PANTHER" id="PTHR36044:SF1">
    <property type="entry name" value="HEME BINDING PROTEIN"/>
    <property type="match status" value="1"/>
</dbReference>
<sequence length="365" mass="40330">MASNNIIIPFFLISLTIFQSNHLVFCHQESGEWHCDEDSETKLTADFRPGIVTVDGHADDWEDINGFDFSLLPALDPDQEHEYKAGKMTIKALHDGRDVYFMLKVDGDYVYSDGNDNKCPSVALMFQVGDSATYHNMGGCKESPGTCNNKTCRGYEVDIMHFSVGSAIPGRIYGANPVDNRDGNGGDRYGHLLDMYAWNPHCRNLDGISPAGNDSTAQNNWKGAWWHSSFGVHSGYIQEDSPYGSSGQKGTYYFEFSRPLRTMDQLQQDIQFTVGQPSKFAAAFWYPVDGNPWHGSGHYSINCNWVALDVSSASLTPVKLASGNSWNASGAFALLLSIISLSVSIFVGYLVSRKSGVRFTPMDSL</sequence>
<keyword evidence="6" id="KW-0812">Transmembrane</keyword>
<keyword evidence="4" id="KW-0249">Electron transport</keyword>
<dbReference type="Proteomes" id="UP001454036">
    <property type="component" value="Unassembled WGS sequence"/>
</dbReference>
<evidence type="ECO:0000256" key="2">
    <source>
        <dbReference type="ARBA" id="ARBA00022617"/>
    </source>
</evidence>
<name>A0AAV3NG26_LITER</name>
<dbReference type="CDD" id="cd00241">
    <property type="entry name" value="DOMON_like"/>
    <property type="match status" value="1"/>
</dbReference>
<dbReference type="InterPro" id="IPR019020">
    <property type="entry name" value="Cyt-c552/DMSO_Rdtase_haem-bd"/>
</dbReference>
<dbReference type="PANTHER" id="PTHR36044">
    <property type="entry name" value="HEME BINDING PROTEIN"/>
    <property type="match status" value="1"/>
</dbReference>
<dbReference type="GO" id="GO:0020037">
    <property type="term" value="F:heme binding"/>
    <property type="evidence" value="ECO:0007669"/>
    <property type="project" value="InterPro"/>
</dbReference>
<comment type="caution">
    <text evidence="9">The sequence shown here is derived from an EMBL/GenBank/DDBJ whole genome shotgun (WGS) entry which is preliminary data.</text>
</comment>
<evidence type="ECO:0000256" key="7">
    <source>
        <dbReference type="SAM" id="SignalP"/>
    </source>
</evidence>
<evidence type="ECO:0000256" key="3">
    <source>
        <dbReference type="ARBA" id="ARBA00022723"/>
    </source>
</evidence>
<dbReference type="EMBL" id="BAABME010000001">
    <property type="protein sequence ID" value="GAA0138235.1"/>
    <property type="molecule type" value="Genomic_DNA"/>
</dbReference>
<dbReference type="Gene3D" id="2.60.40.1190">
    <property type="match status" value="1"/>
</dbReference>
<proteinExistence type="predicted"/>
<dbReference type="GO" id="GO:0046872">
    <property type="term" value="F:metal ion binding"/>
    <property type="evidence" value="ECO:0007669"/>
    <property type="project" value="UniProtKB-KW"/>
</dbReference>
<gene>
    <name evidence="9" type="ORF">LIER_00018</name>
</gene>
<reference evidence="9 10" key="1">
    <citation type="submission" date="2024-01" db="EMBL/GenBank/DDBJ databases">
        <title>The complete chloroplast genome sequence of Lithospermum erythrorhizon: insights into the phylogenetic relationship among Boraginaceae species and the maternal lineages of purple gromwells.</title>
        <authorList>
            <person name="Okada T."/>
            <person name="Watanabe K."/>
        </authorList>
    </citation>
    <scope>NUCLEOTIDE SEQUENCE [LARGE SCALE GENOMIC DNA]</scope>
</reference>
<dbReference type="SMART" id="SM00887">
    <property type="entry name" value="EB_dh"/>
    <property type="match status" value="1"/>
</dbReference>
<feature type="transmembrane region" description="Helical" evidence="6">
    <location>
        <begin position="331"/>
        <end position="352"/>
    </location>
</feature>
<evidence type="ECO:0000256" key="4">
    <source>
        <dbReference type="ARBA" id="ARBA00022982"/>
    </source>
</evidence>
<keyword evidence="3" id="KW-0479">Metal-binding</keyword>